<accession>A0AAW0Q8L9</accession>
<gene>
    <name evidence="2" type="ORF">WMY93_003840</name>
</gene>
<organism evidence="2 3">
    <name type="scientific">Mugilogobius chulae</name>
    <name type="common">yellowstripe goby</name>
    <dbReference type="NCBI Taxonomy" id="88201"/>
    <lineage>
        <taxon>Eukaryota</taxon>
        <taxon>Metazoa</taxon>
        <taxon>Chordata</taxon>
        <taxon>Craniata</taxon>
        <taxon>Vertebrata</taxon>
        <taxon>Euteleostomi</taxon>
        <taxon>Actinopterygii</taxon>
        <taxon>Neopterygii</taxon>
        <taxon>Teleostei</taxon>
        <taxon>Neoteleostei</taxon>
        <taxon>Acanthomorphata</taxon>
        <taxon>Gobiaria</taxon>
        <taxon>Gobiiformes</taxon>
        <taxon>Gobioidei</taxon>
        <taxon>Gobiidae</taxon>
        <taxon>Gobionellinae</taxon>
        <taxon>Mugilogobius</taxon>
    </lineage>
</organism>
<sequence length="895" mass="100987">MDGSLWKSIADRVQPHLPSIDPLSSSSEDEGNIEIFRRPTGLSLQLLDDEDVTSPGNNTELLEVIKPELTKEIKKQNPDTAVATDVRNSNCSHNKGIVLSFARLEHLDLDIFLNKQVEVNKLQHDTIEAAAGYYAGKYNYGDKEDYHKIIMEKIASLCEKTIKSPQAPNYVKTDYTEHEPEKNILEERKERPTVFIDLRCPSQTTKPVNTEAMPANCPSHVNMETETNYWRETGKSMLLREIRENNQRTNHINTNAINRKNKVESGKTTTKHKYEPDNTHNLCVEIEGTKPETESQKNNQELSKKQRDHHLKQYQQALKELEKCQPTKSVGQKQPAAENTDLLYDIVDSKEPKAIEANANVPFWVVGLQQLCTENELALYVLVVAKQTYTPRKKDSDIHMPFYNHVNRFLSETSLTTVAHWFPQLENMDNKHNTRSCLPSCYLSSFISATPNKKVIGRIFYLSPEFYWQTLEISITLGNKEFCQDPLVTHYTLQAIYESGLDICGLRLFYPSSKSLPDHFGCKSFLQKDCVLAIAVRGPFAHSLLEDINRTFQHMVRQKTVVEVDEEDSVLLYTPQQPHQVHKELCLCFSGRLESGNKIQVVQERASFLCATTKADIVLAVSPLIPPSCYGQVLSTCAERGFIIRGLQTMEIANDKASLLGFTSQQAQIFCTSSSSHKCLLLLLKKENALYHSISLPAALMKEFKAHNLLTFLRSMGDVETEEPCLCFHTAPYSNNMYHIFAQSAWAVPDPFTVVLSSQKCVLNLVPDEVAILTLCGQDMSQGLGLLHRALTQHGFELLGLKWLPGLSRLQALEVSPYEVGERFSHSALVTLMSAPALVFVLKRSNALSVLRTLLQIPDSRVNLSILMSPTPQVAGRQCALCFFKHELISCAVEK</sequence>
<evidence type="ECO:0000313" key="2">
    <source>
        <dbReference type="EMBL" id="KAK7940514.1"/>
    </source>
</evidence>
<name>A0AAW0Q8L9_9GOBI</name>
<evidence type="ECO:0000313" key="3">
    <source>
        <dbReference type="Proteomes" id="UP001460270"/>
    </source>
</evidence>
<keyword evidence="3" id="KW-1185">Reference proteome</keyword>
<comment type="caution">
    <text evidence="2">The sequence shown here is derived from an EMBL/GenBank/DDBJ whole genome shotgun (WGS) entry which is preliminary data.</text>
</comment>
<protein>
    <submittedName>
        <fullName evidence="2">Uncharacterized protein</fullName>
    </submittedName>
</protein>
<feature type="region of interest" description="Disordered" evidence="1">
    <location>
        <begin position="288"/>
        <end position="310"/>
    </location>
</feature>
<dbReference type="AlphaFoldDB" id="A0AAW0Q8L9"/>
<dbReference type="Proteomes" id="UP001460270">
    <property type="component" value="Unassembled WGS sequence"/>
</dbReference>
<proteinExistence type="predicted"/>
<dbReference type="EMBL" id="JBBPFD010000002">
    <property type="protein sequence ID" value="KAK7940514.1"/>
    <property type="molecule type" value="Genomic_DNA"/>
</dbReference>
<evidence type="ECO:0000256" key="1">
    <source>
        <dbReference type="SAM" id="MobiDB-lite"/>
    </source>
</evidence>
<reference evidence="3" key="1">
    <citation type="submission" date="2024-04" db="EMBL/GenBank/DDBJ databases">
        <title>Salinicola lusitanus LLJ914,a marine bacterium isolated from the Okinawa Trough.</title>
        <authorList>
            <person name="Li J."/>
        </authorList>
    </citation>
    <scope>NUCLEOTIDE SEQUENCE [LARGE SCALE GENOMIC DNA]</scope>
</reference>